<feature type="region of interest" description="Disordered" evidence="1">
    <location>
        <begin position="139"/>
        <end position="163"/>
    </location>
</feature>
<comment type="caution">
    <text evidence="2">The sequence shown here is derived from an EMBL/GenBank/DDBJ whole genome shotgun (WGS) entry which is preliminary data.</text>
</comment>
<evidence type="ECO:0000313" key="3">
    <source>
        <dbReference type="Proteomes" id="UP000076874"/>
    </source>
</evidence>
<gene>
    <name evidence="2" type="ORF">SPI_01401</name>
</gene>
<evidence type="ECO:0000256" key="1">
    <source>
        <dbReference type="SAM" id="MobiDB-lite"/>
    </source>
</evidence>
<sequence length="359" mass="39982">MISAERFNEPWHAEFISNVIKTTSPGKDCGLIVEAIFHILSGWEDHAANEHIWAHPDNGLVARFCWPSTTFTTRQIRFAAAVDLVRYLEGLVVVTMMGDTLVGERIFGGGTMTAAQLGIPSLVQHSTNRWVEAMHQLNQQPAPRPTAAAAASGRQAPPQQQQQQKLLLQQQMNTAAAIVYSRTGARGASDMFTPRELVASPDAVRLFRVRDLLLERGILEQMAALDARCDLATTAHGLVERLLWYLATVIVQQPEDERCMLSRAWAVTGAAVEDAWRTAIQRIRGFGFRYAYEGEQPGYLRGLNEHIEQLLGVIQELELRGRWVDSGGLLADLFRNNVGPRLQVKPSRLPYAGPPPRSW</sequence>
<keyword evidence="3" id="KW-1185">Reference proteome</keyword>
<reference evidence="2 3" key="1">
    <citation type="journal article" date="2016" name="Genome Biol. Evol.">
        <title>Divergent and convergent evolution of fungal pathogenicity.</title>
        <authorList>
            <person name="Shang Y."/>
            <person name="Xiao G."/>
            <person name="Zheng P."/>
            <person name="Cen K."/>
            <person name="Zhan S."/>
            <person name="Wang C."/>
        </authorList>
    </citation>
    <scope>NUCLEOTIDE SEQUENCE [LARGE SCALE GENOMIC DNA]</scope>
    <source>
        <strain evidence="2 3">RCEF 264</strain>
    </source>
</reference>
<dbReference type="AlphaFoldDB" id="A0A167YXS7"/>
<name>A0A167YXS7_9HYPO</name>
<proteinExistence type="predicted"/>
<protein>
    <submittedName>
        <fullName evidence="2">Uncharacterized protein</fullName>
    </submittedName>
</protein>
<dbReference type="Proteomes" id="UP000076874">
    <property type="component" value="Unassembled WGS sequence"/>
</dbReference>
<organism evidence="2 3">
    <name type="scientific">Niveomyces insectorum RCEF 264</name>
    <dbReference type="NCBI Taxonomy" id="1081102"/>
    <lineage>
        <taxon>Eukaryota</taxon>
        <taxon>Fungi</taxon>
        <taxon>Dikarya</taxon>
        <taxon>Ascomycota</taxon>
        <taxon>Pezizomycotina</taxon>
        <taxon>Sordariomycetes</taxon>
        <taxon>Hypocreomycetidae</taxon>
        <taxon>Hypocreales</taxon>
        <taxon>Cordycipitaceae</taxon>
        <taxon>Niveomyces</taxon>
    </lineage>
</organism>
<accession>A0A167YXS7</accession>
<dbReference type="EMBL" id="AZHD01000002">
    <property type="protein sequence ID" value="OAA66825.1"/>
    <property type="molecule type" value="Genomic_DNA"/>
</dbReference>
<evidence type="ECO:0000313" key="2">
    <source>
        <dbReference type="EMBL" id="OAA66825.1"/>
    </source>
</evidence>